<dbReference type="eggNOG" id="COG3935">
    <property type="taxonomic scope" value="Bacteria"/>
</dbReference>
<dbReference type="Gene3D" id="1.10.10.630">
    <property type="entry name" value="DnaD domain-like"/>
    <property type="match status" value="1"/>
</dbReference>
<dbReference type="AlphaFoldDB" id="W4QZA5"/>
<comment type="similarity">
    <text evidence="1">Belongs to the DnaB/DnaD family.</text>
</comment>
<dbReference type="InterPro" id="IPR053162">
    <property type="entry name" value="DnaD"/>
</dbReference>
<dbReference type="EMBL" id="BAUV01000039">
    <property type="protein sequence ID" value="GAE36644.1"/>
    <property type="molecule type" value="Genomic_DNA"/>
</dbReference>
<gene>
    <name evidence="3" type="ORF">JCM9157_3846</name>
</gene>
<dbReference type="PANTHER" id="PTHR37293">
    <property type="entry name" value="PHAGE REPLICATION PROTEIN-RELATED"/>
    <property type="match status" value="1"/>
</dbReference>
<feature type="domain" description="DnaB/C C-terminal" evidence="2">
    <location>
        <begin position="139"/>
        <end position="211"/>
    </location>
</feature>
<dbReference type="Proteomes" id="UP000018896">
    <property type="component" value="Unassembled WGS sequence"/>
</dbReference>
<evidence type="ECO:0000256" key="1">
    <source>
        <dbReference type="ARBA" id="ARBA00093462"/>
    </source>
</evidence>
<accession>W4QZA5</accession>
<dbReference type="PANTHER" id="PTHR37293:SF5">
    <property type="entry name" value="DNA REPLICATION PROTEIN"/>
    <property type="match status" value="1"/>
</dbReference>
<dbReference type="SUPFAM" id="SSF158499">
    <property type="entry name" value="DnaD domain-like"/>
    <property type="match status" value="1"/>
</dbReference>
<dbReference type="Pfam" id="PF07261">
    <property type="entry name" value="DnaB_2"/>
    <property type="match status" value="1"/>
</dbReference>
<comment type="caution">
    <text evidence="3">The sequence shown here is derived from an EMBL/GenBank/DDBJ whole genome shotgun (WGS) entry which is preliminary data.</text>
</comment>
<sequence length="248" mass="28682">MNYIREINAFYDQQETNPLSSTAIAVWYALMHIRNKAGWPIDFSVAASVVCLKAGVKERNFYNSRNELKQKGYLTFESRKGNQAAVYRLLSLSAPYADKLVDNEVDSYADKVGDSVTPLYEQKNIKQNITTKKVNPFLFYEENGFGMLSPFISEDINTWLSDGSFLEPEDIVIEAMKIAILKNVRNWRYVSKILQDWQSRKLQTLKAIQAEQENWRKRVTPFPQKGGQSHDTRKRASATDYTGYDFRF</sequence>
<evidence type="ECO:0000313" key="3">
    <source>
        <dbReference type="EMBL" id="GAE36644.1"/>
    </source>
</evidence>
<protein>
    <submittedName>
        <fullName evidence="3">Phage replication protein</fullName>
    </submittedName>
</protein>
<proteinExistence type="inferred from homology"/>
<evidence type="ECO:0000259" key="2">
    <source>
        <dbReference type="Pfam" id="PF07261"/>
    </source>
</evidence>
<dbReference type="STRING" id="1236973.JCM9157_3846"/>
<evidence type="ECO:0000313" key="4">
    <source>
        <dbReference type="Proteomes" id="UP000018896"/>
    </source>
</evidence>
<name>W4QZA5_HALA3</name>
<dbReference type="NCBIfam" id="TIGR01446">
    <property type="entry name" value="DnaD_dom"/>
    <property type="match status" value="1"/>
</dbReference>
<reference evidence="3 4" key="1">
    <citation type="journal article" date="2014" name="Genome Announc.">
        <title>Draft Genome Sequences of Three Alkaliphilic Bacillus Strains, Bacillus wakoensis JCM 9140T, Bacillus akibai JCM 9157T, and Bacillus hemicellulosilyticus JCM 9152T.</title>
        <authorList>
            <person name="Yuki M."/>
            <person name="Oshima K."/>
            <person name="Suda W."/>
            <person name="Oshida Y."/>
            <person name="Kitamura K."/>
            <person name="Iida T."/>
            <person name="Hattori M."/>
            <person name="Ohkuma M."/>
        </authorList>
    </citation>
    <scope>NUCLEOTIDE SEQUENCE [LARGE SCALE GENOMIC DNA]</scope>
    <source>
        <strain evidence="3 4">JCM 9157</strain>
    </source>
</reference>
<organism evidence="3 4">
    <name type="scientific">Halalkalibacter akibai (strain ATCC 43226 / DSM 21942 / CIP 109018 / JCM 9157 / 1139)</name>
    <name type="common">Bacillus akibai</name>
    <dbReference type="NCBI Taxonomy" id="1236973"/>
    <lineage>
        <taxon>Bacteria</taxon>
        <taxon>Bacillati</taxon>
        <taxon>Bacillota</taxon>
        <taxon>Bacilli</taxon>
        <taxon>Bacillales</taxon>
        <taxon>Bacillaceae</taxon>
        <taxon>Halalkalibacter</taxon>
    </lineage>
</organism>
<dbReference type="OrthoDB" id="1047417at2"/>
<dbReference type="InterPro" id="IPR034829">
    <property type="entry name" value="DnaD-like_sf"/>
</dbReference>
<keyword evidence="4" id="KW-1185">Reference proteome</keyword>
<dbReference type="RefSeq" id="WP_052013225.1">
    <property type="nucleotide sequence ID" value="NZ_BAUV01000039.1"/>
</dbReference>
<dbReference type="InterPro" id="IPR006343">
    <property type="entry name" value="DnaB/C_C"/>
</dbReference>